<proteinExistence type="predicted"/>
<dbReference type="RefSeq" id="WP_165490761.1">
    <property type="nucleotide sequence ID" value="NZ_JBHSUS010000001.1"/>
</dbReference>
<dbReference type="Proteomes" id="UP001596364">
    <property type="component" value="Unassembled WGS sequence"/>
</dbReference>
<reference evidence="2" key="1">
    <citation type="journal article" date="2019" name="Int. J. Syst. Evol. Microbiol.">
        <title>The Global Catalogue of Microorganisms (GCM) 10K type strain sequencing project: providing services to taxonomists for standard genome sequencing and annotation.</title>
        <authorList>
            <consortium name="The Broad Institute Genomics Platform"/>
            <consortium name="The Broad Institute Genome Sequencing Center for Infectious Disease"/>
            <person name="Wu L."/>
            <person name="Ma J."/>
        </authorList>
    </citation>
    <scope>NUCLEOTIDE SEQUENCE [LARGE SCALE GENOMIC DNA]</scope>
    <source>
        <strain evidence="2">CGMCC 1.16031</strain>
    </source>
</reference>
<evidence type="ECO:0000313" key="2">
    <source>
        <dbReference type="Proteomes" id="UP001596364"/>
    </source>
</evidence>
<protein>
    <submittedName>
        <fullName evidence="1">Uncharacterized protein</fullName>
    </submittedName>
</protein>
<comment type="caution">
    <text evidence="1">The sequence shown here is derived from an EMBL/GenBank/DDBJ whole genome shotgun (WGS) entry which is preliminary data.</text>
</comment>
<keyword evidence="2" id="KW-1185">Reference proteome</keyword>
<sequence>MNLDQRYAVGAKFHTMPYLWKLTIGDMCFYSRHQYHWWQRFCLRLLGWRVERVDE</sequence>
<gene>
    <name evidence="1" type="ORF">ACFP85_12940</name>
</gene>
<name>A0ABW1XMC7_9ALTE</name>
<dbReference type="EMBL" id="JBHSUS010000001">
    <property type="protein sequence ID" value="MFC6441053.1"/>
    <property type="molecule type" value="Genomic_DNA"/>
</dbReference>
<organism evidence="1 2">
    <name type="scientific">Pseudobowmanella zhangzhouensis</name>
    <dbReference type="NCBI Taxonomy" id="1537679"/>
    <lineage>
        <taxon>Bacteria</taxon>
        <taxon>Pseudomonadati</taxon>
        <taxon>Pseudomonadota</taxon>
        <taxon>Gammaproteobacteria</taxon>
        <taxon>Alteromonadales</taxon>
        <taxon>Alteromonadaceae</taxon>
    </lineage>
</organism>
<accession>A0ABW1XMC7</accession>
<evidence type="ECO:0000313" key="1">
    <source>
        <dbReference type="EMBL" id="MFC6441053.1"/>
    </source>
</evidence>